<evidence type="ECO:0000313" key="7">
    <source>
        <dbReference type="EMBL" id="MFC4558586.1"/>
    </source>
</evidence>
<dbReference type="SUPFAM" id="SSF53850">
    <property type="entry name" value="Periplasmic binding protein-like II"/>
    <property type="match status" value="1"/>
</dbReference>
<dbReference type="SMART" id="SM00079">
    <property type="entry name" value="PBPe"/>
    <property type="match status" value="1"/>
</dbReference>
<keyword evidence="1 4" id="KW-0732">Signal</keyword>
<dbReference type="EMBL" id="JBHSFU010000005">
    <property type="protein sequence ID" value="MFC4558586.1"/>
    <property type="molecule type" value="Genomic_DNA"/>
</dbReference>
<dbReference type="Gene3D" id="3.40.190.10">
    <property type="entry name" value="Periplasmic binding protein-like II"/>
    <property type="match status" value="2"/>
</dbReference>
<feature type="chain" id="PRO_5045456387" evidence="4">
    <location>
        <begin position="20"/>
        <end position="261"/>
    </location>
</feature>
<reference evidence="8" key="1">
    <citation type="journal article" date="2019" name="Int. J. Syst. Evol. Microbiol.">
        <title>The Global Catalogue of Microorganisms (GCM) 10K type strain sequencing project: providing services to taxonomists for standard genome sequencing and annotation.</title>
        <authorList>
            <consortium name="The Broad Institute Genomics Platform"/>
            <consortium name="The Broad Institute Genome Sequencing Center for Infectious Disease"/>
            <person name="Wu L."/>
            <person name="Ma J."/>
        </authorList>
    </citation>
    <scope>NUCLEOTIDE SEQUENCE [LARGE SCALE GENOMIC DNA]</scope>
    <source>
        <strain evidence="8">CGMCC 4.7426</strain>
    </source>
</reference>
<dbReference type="InterPro" id="IPR001320">
    <property type="entry name" value="Iontro_rcpt_C"/>
</dbReference>
<protein>
    <submittedName>
        <fullName evidence="7">Transporter substrate-binding domain-containing protein</fullName>
    </submittedName>
</protein>
<dbReference type="Proteomes" id="UP001595989">
    <property type="component" value="Unassembled WGS sequence"/>
</dbReference>
<feature type="signal peptide" evidence="4">
    <location>
        <begin position="1"/>
        <end position="19"/>
    </location>
</feature>
<dbReference type="PANTHER" id="PTHR35936">
    <property type="entry name" value="MEMBRANE-BOUND LYTIC MUREIN TRANSGLYCOSYLASE F"/>
    <property type="match status" value="1"/>
</dbReference>
<keyword evidence="3" id="KW-0449">Lipoprotein</keyword>
<evidence type="ECO:0000256" key="2">
    <source>
        <dbReference type="ARBA" id="ARBA00023139"/>
    </source>
</evidence>
<evidence type="ECO:0000256" key="4">
    <source>
        <dbReference type="SAM" id="SignalP"/>
    </source>
</evidence>
<dbReference type="PANTHER" id="PTHR35936:SF17">
    <property type="entry name" value="ARGININE-BINDING EXTRACELLULAR PROTEIN ARTP"/>
    <property type="match status" value="1"/>
</dbReference>
<evidence type="ECO:0000259" key="5">
    <source>
        <dbReference type="SMART" id="SM00062"/>
    </source>
</evidence>
<gene>
    <name evidence="7" type="ORF">ACFO3D_10240</name>
</gene>
<organism evidence="7 8">
    <name type="scientific">Virgibacillus kekensis</name>
    <dbReference type="NCBI Taxonomy" id="202261"/>
    <lineage>
        <taxon>Bacteria</taxon>
        <taxon>Bacillati</taxon>
        <taxon>Bacillota</taxon>
        <taxon>Bacilli</taxon>
        <taxon>Bacillales</taxon>
        <taxon>Bacillaceae</taxon>
        <taxon>Virgibacillus</taxon>
    </lineage>
</organism>
<keyword evidence="8" id="KW-1185">Reference proteome</keyword>
<proteinExistence type="predicted"/>
<sequence>MKQLSLLSLILVLTIGLTACDPGEGEPDSATLGDSDEETYSVGIDTTFPPFVIEDGDSYKGIDVAIIKAIAEDQGFEVELKPTDFSGLMPALQTGSLDIAISGISITDKRKEIVNFSKPYYTAGLSLVTTKDQLGIKGLVDLKNKPLVVKTGTTGYEYAKEHKDMYNYKITQVTNSEEMYGTVINGEGVAFLGDAPVASYAIKEKDLPLKIVRKKLEEHDYAIAVSKDTGGELLEKINNGLKNLKETGKLDKIIRNYLEKL</sequence>
<evidence type="ECO:0000256" key="3">
    <source>
        <dbReference type="ARBA" id="ARBA00023288"/>
    </source>
</evidence>
<accession>A0ABV9DIB7</accession>
<feature type="domain" description="Ionotropic glutamate receptor C-terminal" evidence="6">
    <location>
        <begin position="39"/>
        <end position="260"/>
    </location>
</feature>
<keyword evidence="2" id="KW-0564">Palmitate</keyword>
<dbReference type="Pfam" id="PF00497">
    <property type="entry name" value="SBP_bac_3"/>
    <property type="match status" value="1"/>
</dbReference>
<evidence type="ECO:0000259" key="6">
    <source>
        <dbReference type="SMART" id="SM00079"/>
    </source>
</evidence>
<evidence type="ECO:0000256" key="1">
    <source>
        <dbReference type="ARBA" id="ARBA00022729"/>
    </source>
</evidence>
<dbReference type="PROSITE" id="PS51257">
    <property type="entry name" value="PROKAR_LIPOPROTEIN"/>
    <property type="match status" value="1"/>
</dbReference>
<feature type="domain" description="Solute-binding protein family 3/N-terminal" evidence="5">
    <location>
        <begin position="39"/>
        <end position="261"/>
    </location>
</feature>
<name>A0ABV9DIB7_9BACI</name>
<evidence type="ECO:0000313" key="8">
    <source>
        <dbReference type="Proteomes" id="UP001595989"/>
    </source>
</evidence>
<dbReference type="InterPro" id="IPR001638">
    <property type="entry name" value="Solute-binding_3/MltF_N"/>
</dbReference>
<comment type="caution">
    <text evidence="7">The sequence shown here is derived from an EMBL/GenBank/DDBJ whole genome shotgun (WGS) entry which is preliminary data.</text>
</comment>
<dbReference type="SMART" id="SM00062">
    <property type="entry name" value="PBPb"/>
    <property type="match status" value="1"/>
</dbReference>
<dbReference type="RefSeq" id="WP_390295547.1">
    <property type="nucleotide sequence ID" value="NZ_JBHSFU010000005.1"/>
</dbReference>